<accession>H1YG57</accession>
<reference evidence="1" key="1">
    <citation type="submission" date="2011-09" db="EMBL/GenBank/DDBJ databases">
        <title>The permanent draft genome of Mucilaginibacter paludis DSM 18603.</title>
        <authorList>
            <consortium name="US DOE Joint Genome Institute (JGI-PGF)"/>
            <person name="Lucas S."/>
            <person name="Han J."/>
            <person name="Lapidus A."/>
            <person name="Bruce D."/>
            <person name="Goodwin L."/>
            <person name="Pitluck S."/>
            <person name="Peters L."/>
            <person name="Kyrpides N."/>
            <person name="Mavromatis K."/>
            <person name="Ivanova N."/>
            <person name="Mikhailova N."/>
            <person name="Held B."/>
            <person name="Detter J.C."/>
            <person name="Tapia R."/>
            <person name="Han C."/>
            <person name="Land M."/>
            <person name="Hauser L."/>
            <person name="Markowitz V."/>
            <person name="Cheng J.-F."/>
            <person name="Hugenholtz P."/>
            <person name="Woyke T."/>
            <person name="Wu D."/>
            <person name="Tindall B."/>
            <person name="Brambilla E."/>
            <person name="Klenk H.-P."/>
            <person name="Eisen J.A."/>
        </authorList>
    </citation>
    <scope>NUCLEOTIDE SEQUENCE [LARGE SCALE GENOMIC DNA]</scope>
    <source>
        <strain evidence="1">DSM 18603</strain>
    </source>
</reference>
<keyword evidence="2" id="KW-1185">Reference proteome</keyword>
<gene>
    <name evidence="1" type="ORF">Mucpa_3217</name>
</gene>
<sequence length="73" mass="8702">MYKQILIPDKKNHSIILPEDLYGKKIEVTVIEIFDTLSKEEKIKDQCFLDDIQPIQDFPGIDEIRKDGWPNRW</sequence>
<dbReference type="EMBL" id="CM001403">
    <property type="protein sequence ID" value="EHQ27321.1"/>
    <property type="molecule type" value="Genomic_DNA"/>
</dbReference>
<evidence type="ECO:0000313" key="1">
    <source>
        <dbReference type="EMBL" id="EHQ27321.1"/>
    </source>
</evidence>
<organism evidence="1 2">
    <name type="scientific">Mucilaginibacter paludis DSM 18603</name>
    <dbReference type="NCBI Taxonomy" id="714943"/>
    <lineage>
        <taxon>Bacteria</taxon>
        <taxon>Pseudomonadati</taxon>
        <taxon>Bacteroidota</taxon>
        <taxon>Sphingobacteriia</taxon>
        <taxon>Sphingobacteriales</taxon>
        <taxon>Sphingobacteriaceae</taxon>
        <taxon>Mucilaginibacter</taxon>
    </lineage>
</organism>
<dbReference type="Proteomes" id="UP000002774">
    <property type="component" value="Chromosome"/>
</dbReference>
<evidence type="ECO:0000313" key="2">
    <source>
        <dbReference type="Proteomes" id="UP000002774"/>
    </source>
</evidence>
<dbReference type="HOGENOM" id="CLU_2700722_0_0_10"/>
<dbReference type="RefSeq" id="WP_008507720.1">
    <property type="nucleotide sequence ID" value="NZ_CM001403.1"/>
</dbReference>
<protein>
    <submittedName>
        <fullName evidence="1">Uncharacterized protein</fullName>
    </submittedName>
</protein>
<name>H1YG57_9SPHI</name>
<dbReference type="AlphaFoldDB" id="H1YG57"/>
<proteinExistence type="predicted"/>
<dbReference type="OrthoDB" id="799606at2"/>